<reference evidence="1" key="1">
    <citation type="journal article" date="2014" name="Int. J. Syst. Evol. Microbiol.">
        <title>Complete genome sequence of Corynebacterium casei LMG S-19264T (=DSM 44701T), isolated from a smear-ripened cheese.</title>
        <authorList>
            <consortium name="US DOE Joint Genome Institute (JGI-PGF)"/>
            <person name="Walter F."/>
            <person name="Albersmeier A."/>
            <person name="Kalinowski J."/>
            <person name="Ruckert C."/>
        </authorList>
    </citation>
    <scope>NUCLEOTIDE SEQUENCE</scope>
    <source>
        <strain evidence="1">KCTC 12368</strain>
    </source>
</reference>
<evidence type="ECO:0000313" key="2">
    <source>
        <dbReference type="Proteomes" id="UP000619457"/>
    </source>
</evidence>
<sequence length="198" mass="22227">MLSLTLSSCNFESNRSHDSSIELIGAHTISLTELPSAVSIGFNGDKKQKEEFEKLMNSTEMTAFSPQKANENYYREGMYDQPSSPKAFTYSITYNLSISDPKDKDRIADVLAESDIPASINSNGYYISSEKNNEIQAKAFQMALVQAEGRIKAYADSLNLISEVIEVEEIDDYQLFPQNGLFYGTELIKKVRVKALLY</sequence>
<evidence type="ECO:0000313" key="1">
    <source>
        <dbReference type="EMBL" id="GGZ20935.1"/>
    </source>
</evidence>
<name>A0A918PS78_9BACT</name>
<proteinExistence type="predicted"/>
<organism evidence="1 2">
    <name type="scientific">Echinicola pacifica</name>
    <dbReference type="NCBI Taxonomy" id="346377"/>
    <lineage>
        <taxon>Bacteria</taxon>
        <taxon>Pseudomonadati</taxon>
        <taxon>Bacteroidota</taxon>
        <taxon>Cytophagia</taxon>
        <taxon>Cytophagales</taxon>
        <taxon>Cyclobacteriaceae</taxon>
        <taxon>Echinicola</taxon>
    </lineage>
</organism>
<protein>
    <submittedName>
        <fullName evidence="1">Uncharacterized protein</fullName>
    </submittedName>
</protein>
<gene>
    <name evidence="1" type="ORF">GCM10007049_11930</name>
</gene>
<keyword evidence="2" id="KW-1185">Reference proteome</keyword>
<accession>A0A918PS78</accession>
<dbReference type="AlphaFoldDB" id="A0A918PS78"/>
<dbReference type="EMBL" id="BMWX01000002">
    <property type="protein sequence ID" value="GGZ20935.1"/>
    <property type="molecule type" value="Genomic_DNA"/>
</dbReference>
<reference evidence="1" key="2">
    <citation type="submission" date="2020-09" db="EMBL/GenBank/DDBJ databases">
        <authorList>
            <person name="Sun Q."/>
            <person name="Kim S."/>
        </authorList>
    </citation>
    <scope>NUCLEOTIDE SEQUENCE</scope>
    <source>
        <strain evidence="1">KCTC 12368</strain>
    </source>
</reference>
<dbReference type="Proteomes" id="UP000619457">
    <property type="component" value="Unassembled WGS sequence"/>
</dbReference>
<comment type="caution">
    <text evidence="1">The sequence shown here is derived from an EMBL/GenBank/DDBJ whole genome shotgun (WGS) entry which is preliminary data.</text>
</comment>